<dbReference type="Pfam" id="PF04672">
    <property type="entry name" value="Methyltransf_19"/>
    <property type="match status" value="1"/>
</dbReference>
<dbReference type="EMBL" id="CP001874">
    <property type="protein sequence ID" value="ADG87108.1"/>
    <property type="molecule type" value="Genomic_DNA"/>
</dbReference>
<dbReference type="PIRSF" id="PIRSF017393">
    <property type="entry name" value="MTase_SAV2177"/>
    <property type="match status" value="1"/>
</dbReference>
<dbReference type="SUPFAM" id="SSF53335">
    <property type="entry name" value="S-adenosyl-L-methionine-dependent methyltransferases"/>
    <property type="match status" value="1"/>
</dbReference>
<reference evidence="1 2" key="1">
    <citation type="submission" date="2010-01" db="EMBL/GenBank/DDBJ databases">
        <title>The complete genome of Thermobispora bispora DSM 43833.</title>
        <authorList>
            <consortium name="US DOE Joint Genome Institute (JGI-PGF)"/>
            <person name="Lucas S."/>
            <person name="Copeland A."/>
            <person name="Lapidus A."/>
            <person name="Glavina del Rio T."/>
            <person name="Dalin E."/>
            <person name="Tice H."/>
            <person name="Bruce D."/>
            <person name="Goodwin L."/>
            <person name="Pitluck S."/>
            <person name="Kyrpides N."/>
            <person name="Mavromatis K."/>
            <person name="Ivanova N."/>
            <person name="Mikhailova N."/>
            <person name="Chertkov O."/>
            <person name="Brettin T."/>
            <person name="Detter J.C."/>
            <person name="Han C."/>
            <person name="Larimer F."/>
            <person name="Land M."/>
            <person name="Hauser L."/>
            <person name="Markowitz V."/>
            <person name="Cheng J.-F."/>
            <person name="Hugenholtz P."/>
            <person name="Woyke T."/>
            <person name="Wu D."/>
            <person name="Jando M."/>
            <person name="Schneider S."/>
            <person name="Klenk H.-P."/>
            <person name="Eisen J.A."/>
        </authorList>
    </citation>
    <scope>NUCLEOTIDE SEQUENCE [LARGE SCALE GENOMIC DNA]</scope>
    <source>
        <strain evidence="2">ATCC 19993 / DSM 43833 / CBS 139.67 / JCM 10125 / KCTC 9307 / NBRC 14880 / R51</strain>
    </source>
</reference>
<dbReference type="KEGG" id="tbi:Tbis_0378"/>
<dbReference type="Gene3D" id="3.40.50.150">
    <property type="entry name" value="Vaccinia Virus protein VP39"/>
    <property type="match status" value="1"/>
</dbReference>
<dbReference type="STRING" id="469371.Tbis_0378"/>
<gene>
    <name evidence="1" type="ordered locus">Tbis_0378</name>
</gene>
<name>D6Y454_THEBD</name>
<evidence type="ECO:0000313" key="2">
    <source>
        <dbReference type="Proteomes" id="UP000006640"/>
    </source>
</evidence>
<evidence type="ECO:0000313" key="1">
    <source>
        <dbReference type="EMBL" id="ADG87108.1"/>
    </source>
</evidence>
<organism evidence="1 2">
    <name type="scientific">Thermobispora bispora (strain ATCC 19993 / DSM 43833 / CBS 139.67 / JCM 10125 / KCTC 9307 / NBRC 14880 / R51)</name>
    <dbReference type="NCBI Taxonomy" id="469371"/>
    <lineage>
        <taxon>Bacteria</taxon>
        <taxon>Bacillati</taxon>
        <taxon>Actinomycetota</taxon>
        <taxon>Actinomycetes</taxon>
        <taxon>Streptosporangiales</taxon>
        <taxon>Streptosporangiaceae</taxon>
        <taxon>Thermobispora</taxon>
    </lineage>
</organism>
<evidence type="ECO:0008006" key="3">
    <source>
        <dbReference type="Google" id="ProtNLM"/>
    </source>
</evidence>
<dbReference type="InterPro" id="IPR006764">
    <property type="entry name" value="SAM_dep_MeTrfase_SAV2177_type"/>
</dbReference>
<keyword evidence="2" id="KW-1185">Reference proteome</keyword>
<dbReference type="AlphaFoldDB" id="D6Y454"/>
<protein>
    <recommendedName>
        <fullName evidence="3">S-adenosyl methyltransferase</fullName>
    </recommendedName>
</protein>
<accession>D6Y454</accession>
<dbReference type="CDD" id="cd02440">
    <property type="entry name" value="AdoMet_MTases"/>
    <property type="match status" value="1"/>
</dbReference>
<sequence>MGCRMENAPQIDPTVPSPARIYDYLLGGKDNFPADREAAENLLRLSPNLKEGAQANRRFLIRAVEYMTQQGIRQFLDIGAGLPTQENVHQVALRHAPDSRVVYVDNDPIVLTHARALLADEKRVVAVEGDLRRPESILDNPEVTQHIDFGQPVGLLLVAVLHFIPDEAAYPAVAKLRDRLAPGSHLVISHGSVSRDLNEDVIEKGKEIYARSSAGMAIPRSREEILRFFDGFELVEPGLVPWPDDWRPREDEVRLPRLPGVDSYAGVGILR</sequence>
<dbReference type="InterPro" id="IPR029063">
    <property type="entry name" value="SAM-dependent_MTases_sf"/>
</dbReference>
<proteinExistence type="predicted"/>
<dbReference type="Proteomes" id="UP000006640">
    <property type="component" value="Chromosome"/>
</dbReference>
<dbReference type="HOGENOM" id="CLU_067079_1_0_11"/>
<dbReference type="eggNOG" id="COG3315">
    <property type="taxonomic scope" value="Bacteria"/>
</dbReference>